<dbReference type="EMBL" id="JWIY01000002">
    <property type="protein sequence ID" value="KIC77756.1"/>
    <property type="molecule type" value="Genomic_DNA"/>
</dbReference>
<evidence type="ECO:0000256" key="1">
    <source>
        <dbReference type="ARBA" id="ARBA00023027"/>
    </source>
</evidence>
<dbReference type="SUPFAM" id="SSF51735">
    <property type="entry name" value="NAD(P)-binding Rossmann-fold domains"/>
    <property type="match status" value="1"/>
</dbReference>
<name>A0A0C1K4S8_STRCV</name>
<accession>A0A0C1K4S8</accession>
<dbReference type="Gene3D" id="3.40.50.720">
    <property type="entry name" value="NAD(P)-binding Rossmann-like Domain"/>
    <property type="match status" value="1"/>
</dbReference>
<protein>
    <submittedName>
        <fullName evidence="2">6-phospho-beta-glucosidase</fullName>
    </submittedName>
</protein>
<reference evidence="2 3" key="1">
    <citation type="submission" date="2014-12" db="EMBL/GenBank/DDBJ databases">
        <title>Partial genome sequence of Streptococcus constellatus KCOM 1650 (= ChDC B144).</title>
        <authorList>
            <person name="Kook J.-K."/>
            <person name="Park S.-N."/>
            <person name="Lim Y.K."/>
            <person name="Jo E."/>
        </authorList>
    </citation>
    <scope>NUCLEOTIDE SEQUENCE [LARGE SCALE GENOMIC DNA]</scope>
    <source>
        <strain evidence="2 3">KCOM 1650</strain>
    </source>
</reference>
<organism evidence="2 3">
    <name type="scientific">Streptococcus constellatus</name>
    <dbReference type="NCBI Taxonomy" id="76860"/>
    <lineage>
        <taxon>Bacteria</taxon>
        <taxon>Bacillati</taxon>
        <taxon>Bacillota</taxon>
        <taxon>Bacilli</taxon>
        <taxon>Lactobacillales</taxon>
        <taxon>Streptococcaceae</taxon>
        <taxon>Streptococcus</taxon>
        <taxon>Streptococcus anginosus group</taxon>
    </lineage>
</organism>
<dbReference type="PANTHER" id="PTHR32092">
    <property type="entry name" value="6-PHOSPHO-BETA-GLUCOSIDASE-RELATED"/>
    <property type="match status" value="1"/>
</dbReference>
<dbReference type="GO" id="GO:0005975">
    <property type="term" value="P:carbohydrate metabolic process"/>
    <property type="evidence" value="ECO:0007669"/>
    <property type="project" value="InterPro"/>
</dbReference>
<dbReference type="InterPro" id="IPR036291">
    <property type="entry name" value="NAD(P)-bd_dom_sf"/>
</dbReference>
<dbReference type="PRINTS" id="PR00732">
    <property type="entry name" value="GLHYDRLASE4"/>
</dbReference>
<evidence type="ECO:0000313" key="2">
    <source>
        <dbReference type="EMBL" id="KIC77756.1"/>
    </source>
</evidence>
<sequence length="117" mass="13210">MEGFTKRYTDLPIKEIWLLDVPAGKEKQDIIAAMPQKMWNASGHNVKIHSTLDWTEALKNADFVTTQFRVEQLSTRILAQAIPASYGLLGQETKEPGEIFKALRTIPVILAIVEDMK</sequence>
<keyword evidence="1" id="KW-0520">NAD</keyword>
<comment type="caution">
    <text evidence="2">The sequence shown here is derived from an EMBL/GenBank/DDBJ whole genome shotgun (WGS) entry which is preliminary data.</text>
</comment>
<dbReference type="AlphaFoldDB" id="A0A0C1K4S8"/>
<gene>
    <name evidence="2" type="ORF">RN79_06010</name>
</gene>
<dbReference type="PANTHER" id="PTHR32092:SF5">
    <property type="entry name" value="6-PHOSPHO-BETA-GLUCOSIDASE"/>
    <property type="match status" value="1"/>
</dbReference>
<dbReference type="InterPro" id="IPR001088">
    <property type="entry name" value="Glyco_hydro_4"/>
</dbReference>
<dbReference type="Pfam" id="PF02056">
    <property type="entry name" value="Glyco_hydro_4"/>
    <property type="match status" value="1"/>
</dbReference>
<dbReference type="Proteomes" id="UP000031339">
    <property type="component" value="Unassembled WGS sequence"/>
</dbReference>
<dbReference type="OrthoDB" id="9808275at2"/>
<evidence type="ECO:0000313" key="3">
    <source>
        <dbReference type="Proteomes" id="UP000031339"/>
    </source>
</evidence>
<proteinExistence type="predicted"/>
<dbReference type="GO" id="GO:0004553">
    <property type="term" value="F:hydrolase activity, hydrolyzing O-glycosyl compounds"/>
    <property type="evidence" value="ECO:0007669"/>
    <property type="project" value="InterPro"/>
</dbReference>